<evidence type="ECO:0000313" key="3">
    <source>
        <dbReference type="Proteomes" id="UP000276407"/>
    </source>
</evidence>
<keyword evidence="1" id="KW-1133">Transmembrane helix</keyword>
<sequence length="238" mass="27533">MSKFRTEKPIPPVHIDKDLLMRLEAYFIKVIPDLIPGFPKNKRKAGYSVEITDKYGTEEFESFAEYDFKYLPDTISLIQIGLIDENEEFHIDLILDKDEGGSLEIEFESKNARERSISLIEGIEKIIGNYKTPNRFFHPPQIVHAVLIIAGIVYGLQAVDAFRDNKYLDMIGPGFIALSIGSYYYVGKYIRTVVSFETKRYQVFNHYLGWFISGCFSFLIFGTAFTYFKDKLLKIILK</sequence>
<gene>
    <name evidence="2" type="ORF">EFP84_18830</name>
</gene>
<dbReference type="Proteomes" id="UP000276407">
    <property type="component" value="Chromosome 2"/>
</dbReference>
<accession>A0AAD0XRT2</accession>
<evidence type="ECO:0000256" key="1">
    <source>
        <dbReference type="SAM" id="Phobius"/>
    </source>
</evidence>
<reference evidence="2 3" key="1">
    <citation type="submission" date="2018-11" db="EMBL/GenBank/DDBJ databases">
        <title>Complete genome sequence of Leptospira kmetyi isolate LS 001/16 from soil sample associated with a leptospirosis patient in Kelantan.</title>
        <authorList>
            <person name="Muhammad Yusoff F."/>
            <person name="Muhammad Yusoff S."/>
            <person name="Ahmad M.N."/>
            <person name="Yusof N.Y."/>
            <person name="Aziah I."/>
        </authorList>
    </citation>
    <scope>NUCLEOTIDE SEQUENCE [LARGE SCALE GENOMIC DNA]</scope>
    <source>
        <strain evidence="2 3">LS 001/16</strain>
    </source>
</reference>
<protein>
    <submittedName>
        <fullName evidence="2">Uncharacterized protein</fullName>
    </submittedName>
</protein>
<organism evidence="2 3">
    <name type="scientific">Leptospira kmetyi</name>
    <dbReference type="NCBI Taxonomy" id="408139"/>
    <lineage>
        <taxon>Bacteria</taxon>
        <taxon>Pseudomonadati</taxon>
        <taxon>Spirochaetota</taxon>
        <taxon>Spirochaetia</taxon>
        <taxon>Leptospirales</taxon>
        <taxon>Leptospiraceae</taxon>
        <taxon>Leptospira</taxon>
    </lineage>
</organism>
<dbReference type="RefSeq" id="WP_123180420.1">
    <property type="nucleotide sequence ID" value="NZ_CP033615.1"/>
</dbReference>
<feature type="transmembrane region" description="Helical" evidence="1">
    <location>
        <begin position="207"/>
        <end position="228"/>
    </location>
</feature>
<keyword evidence="1" id="KW-0812">Transmembrane</keyword>
<name>A0AAD0XRT2_9LEPT</name>
<proteinExistence type="predicted"/>
<dbReference type="EMBL" id="CP033615">
    <property type="protein sequence ID" value="AYV57697.1"/>
    <property type="molecule type" value="Genomic_DNA"/>
</dbReference>
<keyword evidence="1" id="KW-0472">Membrane</keyword>
<feature type="transmembrane region" description="Helical" evidence="1">
    <location>
        <begin position="142"/>
        <end position="160"/>
    </location>
</feature>
<feature type="transmembrane region" description="Helical" evidence="1">
    <location>
        <begin position="167"/>
        <end position="187"/>
    </location>
</feature>
<dbReference type="AlphaFoldDB" id="A0AAD0XRT2"/>
<evidence type="ECO:0000313" key="2">
    <source>
        <dbReference type="EMBL" id="AYV57697.1"/>
    </source>
</evidence>
<dbReference type="KEGG" id="lkm:EFP84_18830"/>